<dbReference type="AlphaFoldDB" id="A0A418QXH2"/>
<comment type="pathway">
    <text evidence="5">Nucleotide-sugar biosynthesis; CMP-3-deoxy-D-manno-octulosonate biosynthesis; CMP-3-deoxy-D-manno-octulosonate from 3-deoxy-D-manno-octulosonate and CTP: step 1/1.</text>
</comment>
<comment type="function">
    <text evidence="5">Activates KDO (a required 8-carbon sugar) for incorporation into bacterial lipopolysaccharide in Gram-negative bacteria.</text>
</comment>
<proteinExistence type="inferred from homology"/>
<sequence length="252" mass="28047">MLAIGIIPARYASTRLPGKPLVDLGGQSMIERVVRQAEKSSLSRVVVATDDQRILEHVRGFGGEAVLTRPDHPSGTDRVRDAYEQLNAAADCIVNIQGDEPFIHPSQIDALVELFAVPAPPALATLVKPVISAEELFSPHLPKVVLDGRGRALYFSRHPLPYQRQHPQSEWLTHHRYLRHIGLYAYRPDVLRAITQLPPSPLELAESLEQLRWLEAGYPIQTAETELETIGIDTPEDVERALRLMKNVGLSS</sequence>
<dbReference type="HAMAP" id="MF_00057">
    <property type="entry name" value="KdsB"/>
    <property type="match status" value="1"/>
</dbReference>
<dbReference type="FunFam" id="3.90.550.10:FF:000011">
    <property type="entry name" value="3-deoxy-manno-octulosonate cytidylyltransferase"/>
    <property type="match status" value="1"/>
</dbReference>
<dbReference type="InterPro" id="IPR003329">
    <property type="entry name" value="Cytidylyl_trans"/>
</dbReference>
<dbReference type="InterPro" id="IPR029044">
    <property type="entry name" value="Nucleotide-diphossugar_trans"/>
</dbReference>
<dbReference type="SUPFAM" id="SSF53448">
    <property type="entry name" value="Nucleotide-diphospho-sugar transferases"/>
    <property type="match status" value="1"/>
</dbReference>
<dbReference type="GO" id="GO:0016020">
    <property type="term" value="C:membrane"/>
    <property type="evidence" value="ECO:0007669"/>
    <property type="project" value="UniProtKB-SubCell"/>
</dbReference>
<keyword evidence="5" id="KW-0963">Cytoplasm</keyword>
<dbReference type="Gene3D" id="3.90.550.10">
    <property type="entry name" value="Spore Coat Polysaccharide Biosynthesis Protein SpsA, Chain A"/>
    <property type="match status" value="1"/>
</dbReference>
<reference evidence="6 7" key="1">
    <citation type="submission" date="2019-01" db="EMBL/GenBank/DDBJ databases">
        <title>Hymenobacter humicola sp. nov., isolated from soils in Antarctica.</title>
        <authorList>
            <person name="Sedlacek I."/>
            <person name="Holochova P."/>
            <person name="Kralova S."/>
            <person name="Pantucek R."/>
            <person name="Stankova E."/>
            <person name="Vrbovska V."/>
            <person name="Kristofova L."/>
            <person name="Svec P."/>
            <person name="Busse H.-J."/>
        </authorList>
    </citation>
    <scope>NUCLEOTIDE SEQUENCE [LARGE SCALE GENOMIC DNA]</scope>
    <source>
        <strain evidence="6 7">CCM 8852</strain>
    </source>
</reference>
<evidence type="ECO:0000256" key="1">
    <source>
        <dbReference type="ARBA" id="ARBA00004370"/>
    </source>
</evidence>
<evidence type="ECO:0000313" key="6">
    <source>
        <dbReference type="EMBL" id="RIY09839.1"/>
    </source>
</evidence>
<dbReference type="Proteomes" id="UP000284250">
    <property type="component" value="Unassembled WGS sequence"/>
</dbReference>
<dbReference type="Pfam" id="PF02348">
    <property type="entry name" value="CTP_transf_3"/>
    <property type="match status" value="1"/>
</dbReference>
<dbReference type="OrthoDB" id="9815559at2"/>
<name>A0A418QXH2_9BACT</name>
<dbReference type="RefSeq" id="WP_119655984.1">
    <property type="nucleotide sequence ID" value="NZ_JBHUOI010000010.1"/>
</dbReference>
<evidence type="ECO:0000256" key="5">
    <source>
        <dbReference type="HAMAP-Rule" id="MF_00057"/>
    </source>
</evidence>
<dbReference type="InterPro" id="IPR004528">
    <property type="entry name" value="KdsB"/>
</dbReference>
<evidence type="ECO:0000256" key="4">
    <source>
        <dbReference type="ARBA" id="ARBA00022985"/>
    </source>
</evidence>
<dbReference type="EC" id="2.7.7.38" evidence="5"/>
<dbReference type="PANTHER" id="PTHR42866">
    <property type="entry name" value="3-DEOXY-MANNO-OCTULOSONATE CYTIDYLYLTRANSFERASE"/>
    <property type="match status" value="1"/>
</dbReference>
<dbReference type="NCBIfam" id="TIGR00466">
    <property type="entry name" value="kdsB"/>
    <property type="match status" value="1"/>
</dbReference>
<keyword evidence="2 5" id="KW-0808">Transferase</keyword>
<dbReference type="CDD" id="cd02517">
    <property type="entry name" value="CMP-KDO-Synthetase"/>
    <property type="match status" value="1"/>
</dbReference>
<dbReference type="EMBL" id="QYCN01000015">
    <property type="protein sequence ID" value="RIY09839.1"/>
    <property type="molecule type" value="Genomic_DNA"/>
</dbReference>
<comment type="similarity">
    <text evidence="5">Belongs to the KdsB family.</text>
</comment>
<dbReference type="UniPathway" id="UPA00358">
    <property type="reaction ID" value="UER00476"/>
</dbReference>
<organism evidence="6 7">
    <name type="scientific">Hymenobacter rubripertinctus</name>
    <dbReference type="NCBI Taxonomy" id="2029981"/>
    <lineage>
        <taxon>Bacteria</taxon>
        <taxon>Pseudomonadati</taxon>
        <taxon>Bacteroidota</taxon>
        <taxon>Cytophagia</taxon>
        <taxon>Cytophagales</taxon>
        <taxon>Hymenobacteraceae</taxon>
        <taxon>Hymenobacter</taxon>
    </lineage>
</organism>
<dbReference type="PANTHER" id="PTHR42866:SF2">
    <property type="entry name" value="3-DEOXY-MANNO-OCTULOSONATE CYTIDYLYLTRANSFERASE, MITOCHONDRIAL"/>
    <property type="match status" value="1"/>
</dbReference>
<comment type="catalytic activity">
    <reaction evidence="5">
        <text>3-deoxy-alpha-D-manno-oct-2-ulosonate + CTP = CMP-3-deoxy-beta-D-manno-octulosonate + diphosphate</text>
        <dbReference type="Rhea" id="RHEA:23448"/>
        <dbReference type="ChEBI" id="CHEBI:33019"/>
        <dbReference type="ChEBI" id="CHEBI:37563"/>
        <dbReference type="ChEBI" id="CHEBI:85986"/>
        <dbReference type="ChEBI" id="CHEBI:85987"/>
        <dbReference type="EC" id="2.7.7.38"/>
    </reaction>
</comment>
<evidence type="ECO:0000256" key="2">
    <source>
        <dbReference type="ARBA" id="ARBA00022679"/>
    </source>
</evidence>
<dbReference type="NCBIfam" id="NF009905">
    <property type="entry name" value="PRK13368.1"/>
    <property type="match status" value="1"/>
</dbReference>
<dbReference type="NCBIfam" id="NF003952">
    <property type="entry name" value="PRK05450.1-5"/>
    <property type="match status" value="1"/>
</dbReference>
<protein>
    <recommendedName>
        <fullName evidence="5">3-deoxy-manno-octulosonate cytidylyltransferase</fullName>
        <ecNumber evidence="5">2.7.7.38</ecNumber>
    </recommendedName>
    <alternativeName>
        <fullName evidence="5">CMP-2-keto-3-deoxyoctulosonic acid synthase</fullName>
        <shortName evidence="5">CKS</shortName>
        <shortName evidence="5">CMP-KDO synthase</shortName>
    </alternativeName>
</protein>
<keyword evidence="3 5" id="KW-0548">Nucleotidyltransferase</keyword>
<comment type="subcellular location">
    <subcellularLocation>
        <location evidence="5">Cytoplasm</location>
    </subcellularLocation>
    <subcellularLocation>
        <location evidence="1">Membrane</location>
    </subcellularLocation>
</comment>
<dbReference type="GO" id="GO:0009103">
    <property type="term" value="P:lipopolysaccharide biosynthetic process"/>
    <property type="evidence" value="ECO:0007669"/>
    <property type="project" value="UniProtKB-UniRule"/>
</dbReference>
<dbReference type="GO" id="GO:0033468">
    <property type="term" value="P:CMP-keto-3-deoxy-D-manno-octulosonic acid biosynthetic process"/>
    <property type="evidence" value="ECO:0007669"/>
    <property type="project" value="UniProtKB-UniRule"/>
</dbReference>
<keyword evidence="7" id="KW-1185">Reference proteome</keyword>
<dbReference type="GO" id="GO:0005829">
    <property type="term" value="C:cytosol"/>
    <property type="evidence" value="ECO:0007669"/>
    <property type="project" value="TreeGrafter"/>
</dbReference>
<keyword evidence="4 5" id="KW-0448">Lipopolysaccharide biosynthesis</keyword>
<dbReference type="NCBIfam" id="NF003950">
    <property type="entry name" value="PRK05450.1-3"/>
    <property type="match status" value="1"/>
</dbReference>
<evidence type="ECO:0000256" key="3">
    <source>
        <dbReference type="ARBA" id="ARBA00022695"/>
    </source>
</evidence>
<dbReference type="GO" id="GO:0008690">
    <property type="term" value="F:3-deoxy-manno-octulosonate cytidylyltransferase activity"/>
    <property type="evidence" value="ECO:0007669"/>
    <property type="project" value="UniProtKB-UniRule"/>
</dbReference>
<evidence type="ECO:0000313" key="7">
    <source>
        <dbReference type="Proteomes" id="UP000284250"/>
    </source>
</evidence>
<comment type="caution">
    <text evidence="6">The sequence shown here is derived from an EMBL/GenBank/DDBJ whole genome shotgun (WGS) entry which is preliminary data.</text>
</comment>
<gene>
    <name evidence="5 6" type="primary">kdsB</name>
    <name evidence="6" type="ORF">D0T11_11780</name>
</gene>
<accession>A0A418QXH2</accession>